<feature type="binding site" evidence="8">
    <location>
        <position position="25"/>
    </location>
    <ligand>
        <name>substrate</name>
    </ligand>
</feature>
<dbReference type="PIRSF" id="PIRSF000370">
    <property type="entry name" value="QueE"/>
    <property type="match status" value="1"/>
</dbReference>
<comment type="cofactor">
    <cofactor evidence="8">
        <name>[4Fe-4S] cluster</name>
        <dbReference type="ChEBI" id="CHEBI:49883"/>
    </cofactor>
    <text evidence="8">Binds 1 [4Fe-4S] cluster. The cluster is coordinated with 3 cysteines and an exchangeable S-adenosyl-L-methionine.</text>
</comment>
<feature type="binding site" evidence="8">
    <location>
        <position position="29"/>
    </location>
    <ligand>
        <name>[4Fe-4S] cluster</name>
        <dbReference type="ChEBI" id="CHEBI:49883"/>
        <note>4Fe-4S-S-AdoMet</note>
    </ligand>
</feature>
<dbReference type="Gene3D" id="3.20.20.70">
    <property type="entry name" value="Aldolase class I"/>
    <property type="match status" value="1"/>
</dbReference>
<evidence type="ECO:0000256" key="6">
    <source>
        <dbReference type="ARBA" id="ARBA00023014"/>
    </source>
</evidence>
<evidence type="ECO:0000313" key="10">
    <source>
        <dbReference type="EMBL" id="PWR71968.1"/>
    </source>
</evidence>
<dbReference type="InterPro" id="IPR058240">
    <property type="entry name" value="rSAM_sf"/>
</dbReference>
<keyword evidence="4 8" id="KW-0460">Magnesium</keyword>
<keyword evidence="1 8" id="KW-0004">4Fe-4S</keyword>
<organism evidence="10 11">
    <name type="scientific">Methanospirillum lacunae</name>
    <dbReference type="NCBI Taxonomy" id="668570"/>
    <lineage>
        <taxon>Archaea</taxon>
        <taxon>Methanobacteriati</taxon>
        <taxon>Methanobacteriota</taxon>
        <taxon>Stenosarchaea group</taxon>
        <taxon>Methanomicrobia</taxon>
        <taxon>Methanomicrobiales</taxon>
        <taxon>Methanospirillaceae</taxon>
        <taxon>Methanospirillum</taxon>
    </lineage>
</organism>
<feature type="domain" description="Radical SAM core" evidence="9">
    <location>
        <begin position="16"/>
        <end position="202"/>
    </location>
</feature>
<evidence type="ECO:0000256" key="5">
    <source>
        <dbReference type="ARBA" id="ARBA00023004"/>
    </source>
</evidence>
<comment type="subunit">
    <text evidence="8">Homodimer.</text>
</comment>
<feature type="binding site" evidence="8">
    <location>
        <position position="71"/>
    </location>
    <ligand>
        <name>S-adenosyl-L-methionine</name>
        <dbReference type="ChEBI" id="CHEBI:59789"/>
    </ligand>
</feature>
<proteinExistence type="inferred from homology"/>
<sequence length="202" mass="22642">MKIAEIFTSIQGEGDTSGYPTIFIRFAGCNLRCLYCDTRAAQDDYGTEMDLAQIMEEVQKSGIAHVCITGGEPLLQQNLPALLKMLKETGHATTIETNGTQDFRTCQDYATICMDVKCPSSGEKSDLSLLHWIRPEDSVKYVIGTDEDLRYAHETLKQNAVRGTIFWSPVFGTDPMKIVSYILDQNLPVRFQLQLHKIIGVQ</sequence>
<keyword evidence="3 8" id="KW-0479">Metal-binding</keyword>
<comment type="function">
    <text evidence="8">Catalyzes the complex heterocyclic radical-mediated conversion of 6-carboxy-5,6,7,8-tetrahydropterin (CPH4) to 7-carboxy-7-deazaguanine (CDG), a step common to the biosynthetic pathways of all 7-deazapurine-containing compounds.</text>
</comment>
<name>A0A2V2N650_9EURY</name>
<keyword evidence="11" id="KW-1185">Reference proteome</keyword>
<dbReference type="GO" id="GO:1904047">
    <property type="term" value="F:S-adenosyl-L-methionine binding"/>
    <property type="evidence" value="ECO:0007669"/>
    <property type="project" value="UniProtKB-UniRule"/>
</dbReference>
<dbReference type="SFLD" id="SFLDS00029">
    <property type="entry name" value="Radical_SAM"/>
    <property type="match status" value="1"/>
</dbReference>
<feature type="binding site" evidence="8">
    <location>
        <position position="69"/>
    </location>
    <ligand>
        <name>substrate</name>
    </ligand>
</feature>
<dbReference type="EC" id="4.3.99.3" evidence="8"/>
<comment type="caution">
    <text evidence="8">Lacks conserved residue(s) required for the propagation of feature annotation.</text>
</comment>
<dbReference type="EMBL" id="QGMY01000007">
    <property type="protein sequence ID" value="PWR71968.1"/>
    <property type="molecule type" value="Genomic_DNA"/>
</dbReference>
<dbReference type="RefSeq" id="WP_109968458.1">
    <property type="nucleotide sequence ID" value="NZ_CP176093.1"/>
</dbReference>
<dbReference type="PANTHER" id="PTHR42836:SF1">
    <property type="entry name" value="7-CARBOXY-7-DEAZAGUANINE SYNTHASE"/>
    <property type="match status" value="1"/>
</dbReference>
<dbReference type="HAMAP" id="MF_00917">
    <property type="entry name" value="QueE"/>
    <property type="match status" value="1"/>
</dbReference>
<dbReference type="GO" id="GO:0051539">
    <property type="term" value="F:4 iron, 4 sulfur cluster binding"/>
    <property type="evidence" value="ECO:0007669"/>
    <property type="project" value="UniProtKB-UniRule"/>
</dbReference>
<evidence type="ECO:0000256" key="8">
    <source>
        <dbReference type="HAMAP-Rule" id="MF_00917"/>
    </source>
</evidence>
<dbReference type="GeneID" id="97548175"/>
<dbReference type="AlphaFoldDB" id="A0A2V2N650"/>
<dbReference type="GO" id="GO:0000287">
    <property type="term" value="F:magnesium ion binding"/>
    <property type="evidence" value="ECO:0007669"/>
    <property type="project" value="UniProtKB-UniRule"/>
</dbReference>
<comment type="cofactor">
    <cofactor evidence="8">
        <name>Mg(2+)</name>
        <dbReference type="ChEBI" id="CHEBI:18420"/>
    </cofactor>
</comment>
<dbReference type="InterPro" id="IPR007197">
    <property type="entry name" value="rSAM"/>
</dbReference>
<dbReference type="PROSITE" id="PS51918">
    <property type="entry name" value="RADICAL_SAM"/>
    <property type="match status" value="1"/>
</dbReference>
<keyword evidence="7 8" id="KW-0456">Lyase</keyword>
<feature type="binding site" evidence="8">
    <location>
        <position position="33"/>
    </location>
    <ligand>
        <name>[4Fe-4S] cluster</name>
        <dbReference type="ChEBI" id="CHEBI:49883"/>
        <note>4Fe-4S-S-AdoMet</note>
    </ligand>
</feature>
<evidence type="ECO:0000256" key="2">
    <source>
        <dbReference type="ARBA" id="ARBA00022691"/>
    </source>
</evidence>
<reference evidence="10 11" key="1">
    <citation type="submission" date="2018-05" db="EMBL/GenBank/DDBJ databases">
        <title>Draft genome of Methanospirillum lacunae Ki8-1.</title>
        <authorList>
            <person name="Dueholm M.S."/>
            <person name="Nielsen P.H."/>
            <person name="Bakmann L.F."/>
            <person name="Otzen D.E."/>
        </authorList>
    </citation>
    <scope>NUCLEOTIDE SEQUENCE [LARGE SCALE GENOMIC DNA]</scope>
    <source>
        <strain evidence="10 11">Ki8-1</strain>
    </source>
</reference>
<keyword evidence="6 8" id="KW-0411">Iron-sulfur</keyword>
<evidence type="ECO:0000256" key="1">
    <source>
        <dbReference type="ARBA" id="ARBA00022485"/>
    </source>
</evidence>
<evidence type="ECO:0000256" key="4">
    <source>
        <dbReference type="ARBA" id="ARBA00022842"/>
    </source>
</evidence>
<protein>
    <recommendedName>
        <fullName evidence="8">7-carboxy-7-deazaguanine synthase</fullName>
        <shortName evidence="8">CDG synthase</shortName>
        <ecNumber evidence="8">4.3.99.3</ecNumber>
    </recommendedName>
    <alternativeName>
        <fullName evidence="8">Archaeosine biosynthesis protein QueE</fullName>
    </alternativeName>
</protein>
<accession>A0A2V2N650</accession>
<dbReference type="CDD" id="cd01335">
    <property type="entry name" value="Radical_SAM"/>
    <property type="match status" value="1"/>
</dbReference>
<evidence type="ECO:0000313" key="11">
    <source>
        <dbReference type="Proteomes" id="UP000245657"/>
    </source>
</evidence>
<dbReference type="InterPro" id="IPR013785">
    <property type="entry name" value="Aldolase_TIM"/>
</dbReference>
<dbReference type="PANTHER" id="PTHR42836">
    <property type="entry name" value="7-CARBOXY-7-DEAZAGUANINE SYNTHASE"/>
    <property type="match status" value="1"/>
</dbReference>
<comment type="catalytic activity">
    <reaction evidence="8">
        <text>6-carboxy-5,6,7,8-tetrahydropterin + H(+) = 7-carboxy-7-carbaguanine + NH4(+)</text>
        <dbReference type="Rhea" id="RHEA:27974"/>
        <dbReference type="ChEBI" id="CHEBI:15378"/>
        <dbReference type="ChEBI" id="CHEBI:28938"/>
        <dbReference type="ChEBI" id="CHEBI:61032"/>
        <dbReference type="ChEBI" id="CHEBI:61036"/>
        <dbReference type="EC" id="4.3.99.3"/>
    </reaction>
</comment>
<comment type="similarity">
    <text evidence="8">Belongs to the radical SAM superfamily. 7-carboxy-7-deazaguanine synthase family.</text>
</comment>
<evidence type="ECO:0000256" key="7">
    <source>
        <dbReference type="ARBA" id="ARBA00023239"/>
    </source>
</evidence>
<gene>
    <name evidence="8" type="primary">queE</name>
    <name evidence="10" type="ORF">DK846_08200</name>
</gene>
<feature type="binding site" evidence="8">
    <location>
        <position position="36"/>
    </location>
    <ligand>
        <name>[4Fe-4S] cluster</name>
        <dbReference type="ChEBI" id="CHEBI:49883"/>
        <note>4Fe-4S-S-AdoMet</note>
    </ligand>
</feature>
<comment type="pathway">
    <text evidence="8">Purine metabolism; 7-cyano-7-deazaguanine biosynthesis.</text>
</comment>
<comment type="cofactor">
    <cofactor evidence="8">
        <name>S-adenosyl-L-methionine</name>
        <dbReference type="ChEBI" id="CHEBI:59789"/>
    </cofactor>
    <text evidence="8">Binds 1 S-adenosyl-L-methionine per subunit.</text>
</comment>
<comment type="caution">
    <text evidence="10">The sequence shown here is derived from an EMBL/GenBank/DDBJ whole genome shotgun (WGS) entry which is preliminary data.</text>
</comment>
<dbReference type="Proteomes" id="UP000245657">
    <property type="component" value="Unassembled WGS sequence"/>
</dbReference>
<dbReference type="UniPathway" id="UPA00391"/>
<feature type="binding site" evidence="8">
    <location>
        <begin position="10"/>
        <end position="12"/>
    </location>
    <ligand>
        <name>substrate</name>
    </ligand>
</feature>
<dbReference type="InterPro" id="IPR024924">
    <property type="entry name" value="7-CO-7-deazaguanine_synth-like"/>
</dbReference>
<dbReference type="OrthoDB" id="7980at2157"/>
<feature type="binding site" evidence="8">
    <location>
        <begin position="35"/>
        <end position="37"/>
    </location>
    <ligand>
        <name>S-adenosyl-L-methionine</name>
        <dbReference type="ChEBI" id="CHEBI:59789"/>
    </ligand>
</feature>
<dbReference type="Pfam" id="PF04055">
    <property type="entry name" value="Radical_SAM"/>
    <property type="match status" value="1"/>
</dbReference>
<feature type="binding site" evidence="8">
    <location>
        <position position="38"/>
    </location>
    <ligand>
        <name>Mg(2+)</name>
        <dbReference type="ChEBI" id="CHEBI:18420"/>
    </ligand>
</feature>
<dbReference type="GO" id="GO:0016840">
    <property type="term" value="F:carbon-nitrogen lyase activity"/>
    <property type="evidence" value="ECO:0007669"/>
    <property type="project" value="UniProtKB-UniRule"/>
</dbReference>
<keyword evidence="5 8" id="KW-0408">Iron</keyword>
<dbReference type="SUPFAM" id="SSF102114">
    <property type="entry name" value="Radical SAM enzymes"/>
    <property type="match status" value="1"/>
</dbReference>
<evidence type="ECO:0000259" key="9">
    <source>
        <dbReference type="PROSITE" id="PS51918"/>
    </source>
</evidence>
<evidence type="ECO:0000256" key="3">
    <source>
        <dbReference type="ARBA" id="ARBA00022723"/>
    </source>
</evidence>
<keyword evidence="2 8" id="KW-0949">S-adenosyl-L-methionine</keyword>